<dbReference type="Proteomes" id="UP000001306">
    <property type="component" value="Chromosome"/>
</dbReference>
<accession>Q6AH92</accession>
<evidence type="ECO:0000313" key="2">
    <source>
        <dbReference type="EMBL" id="AAT88253.1"/>
    </source>
</evidence>
<reference evidence="2 3" key="1">
    <citation type="journal article" date="2004" name="Mol. Plant Microbe Interact.">
        <title>The genome sequence of the Gram-positive sugarcane pathogen Leifsonia xyli subsp. xyli.</title>
        <authorList>
            <person name="Monteiro-Vitorello C.B."/>
            <person name="Camargo L.E.A."/>
            <person name="Van Sluys M.A."/>
            <person name="Kitajima J.P."/>
            <person name="Truffi D."/>
            <person name="do Amaral A.M."/>
            <person name="Harakava R."/>
            <person name="de Oliveira J.C.F."/>
            <person name="Wood D."/>
            <person name="de Oliveira M.C."/>
            <person name="Miyaki C.Y."/>
            <person name="Takita M.A."/>
            <person name="da Silva A.C.R."/>
            <person name="Furlan L.R."/>
            <person name="Carraro D.M."/>
            <person name="Camarotte G."/>
            <person name="Almeida N.F. Jr."/>
            <person name="Carrer H."/>
            <person name="Coutinho L.L."/>
            <person name="El-Dorry H.A."/>
            <person name="Ferro M.I.T."/>
            <person name="Gagliardi P.R."/>
            <person name="Giglioti E."/>
            <person name="Goldman M.H.S."/>
            <person name="Goldman G.H."/>
            <person name="Kimura E.T."/>
            <person name="Ferro E.S."/>
            <person name="Kuramae E.E."/>
            <person name="Lemos E.G.M."/>
            <person name="Lemos M.V.F."/>
            <person name="Mauro S.M.Z."/>
            <person name="Machado M.A."/>
            <person name="Marino C.L."/>
            <person name="Menck C.F."/>
            <person name="Nunes L.R."/>
            <person name="Oliveira R.C."/>
            <person name="Pereira G.G."/>
            <person name="Siqueira W."/>
            <person name="de Souza A.A."/>
            <person name="Tsai S.M."/>
            <person name="Zanca A.S."/>
            <person name="Simpson A.J.G."/>
            <person name="Brumbley S.M."/>
            <person name="Setubal J.C."/>
        </authorList>
    </citation>
    <scope>NUCLEOTIDE SEQUENCE [LARGE SCALE GENOMIC DNA]</scope>
    <source>
        <strain evidence="2 3">CTCB07</strain>
    </source>
</reference>
<dbReference type="RefSeq" id="WP_011185258.1">
    <property type="nucleotide sequence ID" value="NC_006087.1"/>
</dbReference>
<dbReference type="HOGENOM" id="CLU_3272198_0_0_11"/>
<gene>
    <name evidence="2" type="ordered locus">Lxx01950</name>
</gene>
<keyword evidence="1" id="KW-0812">Transmembrane</keyword>
<organism evidence="2 3">
    <name type="scientific">Leifsonia xyli subsp. xyli (strain CTCB07)</name>
    <dbReference type="NCBI Taxonomy" id="281090"/>
    <lineage>
        <taxon>Bacteria</taxon>
        <taxon>Bacillati</taxon>
        <taxon>Actinomycetota</taxon>
        <taxon>Actinomycetes</taxon>
        <taxon>Micrococcales</taxon>
        <taxon>Microbacteriaceae</taxon>
        <taxon>Leifsonia</taxon>
    </lineage>
</organism>
<evidence type="ECO:0000256" key="1">
    <source>
        <dbReference type="SAM" id="Phobius"/>
    </source>
</evidence>
<keyword evidence="3" id="KW-1185">Reference proteome</keyword>
<dbReference type="AlphaFoldDB" id="Q6AH92"/>
<feature type="transmembrane region" description="Helical" evidence="1">
    <location>
        <begin position="6"/>
        <end position="27"/>
    </location>
</feature>
<dbReference type="KEGG" id="lxx:Lxx01950"/>
<keyword evidence="1" id="KW-1133">Transmembrane helix</keyword>
<dbReference type="EMBL" id="AE016822">
    <property type="protein sequence ID" value="AAT88253.1"/>
    <property type="molecule type" value="Genomic_DNA"/>
</dbReference>
<protein>
    <submittedName>
        <fullName evidence="2">Uncharacterized protein</fullName>
    </submittedName>
</protein>
<evidence type="ECO:0000313" key="3">
    <source>
        <dbReference type="Proteomes" id="UP000001306"/>
    </source>
</evidence>
<proteinExistence type="predicted"/>
<keyword evidence="1" id="KW-0472">Membrane</keyword>
<sequence length="41" mass="4599">MMLLYVLAMGLTISFISYVAFIAIPFLRRKPFAAGDPSQFT</sequence>
<name>Q6AH92_LEIXX</name>